<feature type="compositionally biased region" description="Low complexity" evidence="1">
    <location>
        <begin position="340"/>
        <end position="359"/>
    </location>
</feature>
<dbReference type="KEGG" id="bbes:BESB_030990"/>
<dbReference type="VEuPathDB" id="ToxoDB:BESB_030990"/>
<name>A0A2A9LZQ1_BESBE</name>
<feature type="compositionally biased region" description="Polar residues" evidence="1">
    <location>
        <begin position="225"/>
        <end position="237"/>
    </location>
</feature>
<evidence type="ECO:0000313" key="4">
    <source>
        <dbReference type="Proteomes" id="UP000224006"/>
    </source>
</evidence>
<feature type="region of interest" description="Disordered" evidence="1">
    <location>
        <begin position="329"/>
        <end position="431"/>
    </location>
</feature>
<reference evidence="3 4" key="1">
    <citation type="submission" date="2017-09" db="EMBL/GenBank/DDBJ databases">
        <title>Genome sequencing of Besnoitia besnoiti strain Bb-Ger1.</title>
        <authorList>
            <person name="Schares G."/>
            <person name="Venepally P."/>
            <person name="Lorenzi H.A."/>
        </authorList>
    </citation>
    <scope>NUCLEOTIDE SEQUENCE [LARGE SCALE GENOMIC DNA]</scope>
    <source>
        <strain evidence="3 4">Bb-Ger1</strain>
    </source>
</reference>
<feature type="compositionally biased region" description="Basic and acidic residues" evidence="1">
    <location>
        <begin position="396"/>
        <end position="412"/>
    </location>
</feature>
<feature type="compositionally biased region" description="Basic and acidic residues" evidence="1">
    <location>
        <begin position="238"/>
        <end position="248"/>
    </location>
</feature>
<keyword evidence="4" id="KW-1185">Reference proteome</keyword>
<evidence type="ECO:0000256" key="1">
    <source>
        <dbReference type="SAM" id="MobiDB-lite"/>
    </source>
</evidence>
<dbReference type="EMBL" id="NWUJ01000016">
    <property type="protein sequence ID" value="PFH31225.1"/>
    <property type="molecule type" value="Genomic_DNA"/>
</dbReference>
<comment type="caution">
    <text evidence="3">The sequence shown here is derived from an EMBL/GenBank/DDBJ whole genome shotgun (WGS) entry which is preliminary data.</text>
</comment>
<accession>A0A2A9LZQ1</accession>
<organism evidence="3 4">
    <name type="scientific">Besnoitia besnoiti</name>
    <name type="common">Apicomplexan protozoan</name>
    <dbReference type="NCBI Taxonomy" id="94643"/>
    <lineage>
        <taxon>Eukaryota</taxon>
        <taxon>Sar</taxon>
        <taxon>Alveolata</taxon>
        <taxon>Apicomplexa</taxon>
        <taxon>Conoidasida</taxon>
        <taxon>Coccidia</taxon>
        <taxon>Eucoccidiorida</taxon>
        <taxon>Eimeriorina</taxon>
        <taxon>Sarcocystidae</taxon>
        <taxon>Besnoitia</taxon>
    </lineage>
</organism>
<protein>
    <submittedName>
        <fullName evidence="3">Uncharacterized protein</fullName>
    </submittedName>
</protein>
<keyword evidence="2" id="KW-0732">Signal</keyword>
<gene>
    <name evidence="3" type="ORF">BESB_030990</name>
</gene>
<evidence type="ECO:0000256" key="2">
    <source>
        <dbReference type="SAM" id="SignalP"/>
    </source>
</evidence>
<dbReference type="GeneID" id="40308151"/>
<dbReference type="RefSeq" id="XP_029215234.1">
    <property type="nucleotide sequence ID" value="XM_029361767.1"/>
</dbReference>
<dbReference type="OrthoDB" id="10372137at2759"/>
<dbReference type="Proteomes" id="UP000224006">
    <property type="component" value="Chromosome XIII"/>
</dbReference>
<feature type="signal peptide" evidence="2">
    <location>
        <begin position="1"/>
        <end position="30"/>
    </location>
</feature>
<proteinExistence type="predicted"/>
<dbReference type="AlphaFoldDB" id="A0A2A9LZQ1"/>
<feature type="region of interest" description="Disordered" evidence="1">
    <location>
        <begin position="32"/>
        <end position="59"/>
    </location>
</feature>
<evidence type="ECO:0000313" key="3">
    <source>
        <dbReference type="EMBL" id="PFH31225.1"/>
    </source>
</evidence>
<feature type="region of interest" description="Disordered" evidence="1">
    <location>
        <begin position="176"/>
        <end position="309"/>
    </location>
</feature>
<feature type="chain" id="PRO_5012721683" evidence="2">
    <location>
        <begin position="31"/>
        <end position="431"/>
    </location>
</feature>
<sequence>MKTSTSRTARFSKAALVASLLALTSATSEASSDVRSTLKSGRTAVQPKDPAEHAGGYANATDNSGFRSAVAPVYLQMLKAISDHETASSAQRDRKHLPERMMYNLYEEMKERFWLLNEQAVIEQLISQGLLDPSFGYQFAFNYVPTYQDDIFAHVFSDDGAMDTYADAGVYAGTSAPLGSTESSEETTSEADLGPDCDAASSAKGAPCKKSSPADAAEDNGNAEGPSQLSSTSTEAPKQTDKAPKVGDELGISTKSDEQEPPAEKPAVAPAPPAAAVGQEPTHPSGNHPNSGEILAGIPEEKRKKMLANQAPLPQTVVAQVALTGDKVVKNGDAPGVQEAPADTTTTTSPRPLSSASAAGTAVLSETENKTEQKDGAPLSHGEEALTTTAAGVKPLTEEPSKPATKQDKPIEKPAAPVAGEFLSLRKRPTH</sequence>
<feature type="compositionally biased region" description="Acidic residues" evidence="1">
    <location>
        <begin position="183"/>
        <end position="195"/>
    </location>
</feature>